<evidence type="ECO:0000313" key="5">
    <source>
        <dbReference type="Proteomes" id="UP000190776"/>
    </source>
</evidence>
<proteinExistence type="predicted"/>
<dbReference type="STRING" id="420778.A0A1S8BEL9"/>
<reference evidence="3 6" key="2">
    <citation type="submission" date="2024-02" db="EMBL/GenBank/DDBJ databases">
        <title>De novo assembly and annotation of 12 fungi associated with fruit tree decline syndrome in Ontario, Canada.</title>
        <authorList>
            <person name="Sulman M."/>
            <person name="Ellouze W."/>
            <person name="Ilyukhin E."/>
        </authorList>
    </citation>
    <scope>NUCLEOTIDE SEQUENCE [LARGE SCALE GENOMIC DNA]</scope>
    <source>
        <strain evidence="3 6">FDS-637</strain>
    </source>
</reference>
<feature type="compositionally biased region" description="Polar residues" evidence="2">
    <location>
        <begin position="194"/>
        <end position="203"/>
    </location>
</feature>
<feature type="compositionally biased region" description="Polar residues" evidence="2">
    <location>
        <begin position="33"/>
        <end position="42"/>
    </location>
</feature>
<reference evidence="4 5" key="1">
    <citation type="submission" date="2017-01" db="EMBL/GenBank/DDBJ databases">
        <title>Draft genome sequence of Diplodia seriata F98.1, a fungal species involved in grapevine trunk diseases.</title>
        <authorList>
            <person name="Robert-Siegwald G."/>
            <person name="Vallet J."/>
            <person name="Abou-Mansour E."/>
            <person name="Xu J."/>
            <person name="Rey P."/>
            <person name="Bertsch C."/>
            <person name="Rego C."/>
            <person name="Larignon P."/>
            <person name="Fontaine F."/>
            <person name="Lebrun M.-H."/>
        </authorList>
    </citation>
    <scope>NUCLEOTIDE SEQUENCE [LARGE SCALE GENOMIC DNA]</scope>
    <source>
        <strain evidence="4 5">F98.1</strain>
    </source>
</reference>
<dbReference type="EMBL" id="JAJVCZ030000005">
    <property type="protein sequence ID" value="KAL0259970.1"/>
    <property type="molecule type" value="Genomic_DNA"/>
</dbReference>
<evidence type="ECO:0000256" key="2">
    <source>
        <dbReference type="SAM" id="MobiDB-lite"/>
    </source>
</evidence>
<feature type="region of interest" description="Disordered" evidence="2">
    <location>
        <begin position="382"/>
        <end position="557"/>
    </location>
</feature>
<evidence type="ECO:0000313" key="4">
    <source>
        <dbReference type="EMBL" id="OMP85972.1"/>
    </source>
</evidence>
<organism evidence="4 5">
    <name type="scientific">Diplodia seriata</name>
    <dbReference type="NCBI Taxonomy" id="420778"/>
    <lineage>
        <taxon>Eukaryota</taxon>
        <taxon>Fungi</taxon>
        <taxon>Dikarya</taxon>
        <taxon>Ascomycota</taxon>
        <taxon>Pezizomycotina</taxon>
        <taxon>Dothideomycetes</taxon>
        <taxon>Dothideomycetes incertae sedis</taxon>
        <taxon>Botryosphaeriales</taxon>
        <taxon>Botryosphaeriaceae</taxon>
        <taxon>Diplodia</taxon>
    </lineage>
</organism>
<feature type="region of interest" description="Disordered" evidence="2">
    <location>
        <begin position="186"/>
        <end position="247"/>
    </location>
</feature>
<accession>A0A1S8BEL9</accession>
<feature type="compositionally biased region" description="Basic residues" evidence="2">
    <location>
        <begin position="44"/>
        <end position="54"/>
    </location>
</feature>
<sequence length="557" mass="61060">MADIQNWMRKTIQPVRTRTPTFPLTSEERRSTVDASSLSENSTPRRRSGPRKKISSYFSHRPNKYFDGPTTEIWSPGGTTNDAPSPDISTMIDAIFIKLCNQPFDGLPEQMNSSILHVIEAYRNLNVEKEQLDERLEEMSSRLDEAQKTWEKEERDFRAEIKRLELIIAKGKNGMSRLMASRQDSVVNRKKSYRTQAGLSTPATRGVETVTKQEPRTKDSQHGKPLPIGSVLETNAERKSSLATSPSSKERALSIQFFSTVNNDILVGTPPLENVSNALGNVSAFPGVPKTSSSQGQQSIPDDKSALRGSRAALNPSGDIVPCEQKEIRTFAENDLARDFQAIKQMASAIATNRGLRAEQVLPRLVELFDNAEEHLEVPSMEAVQRTPTGPQMRRPPSWMPNDDSAGWKDSHTIPAIRPPLRTIDSFASSHGEAMSDLSASSSEECGGERNVRRPSKIPSPTHDKGLARSRQEQRSSVVTVVGGAGRSEAEMLSSSASSRRTAFRNSAERLDANGNNMLRQMSQTSSRRSLSASAAQGGATSSPDAAAAKSTTAIPK</sequence>
<comment type="caution">
    <text evidence="4">The sequence shown here is derived from an EMBL/GenBank/DDBJ whole genome shotgun (WGS) entry which is preliminary data.</text>
</comment>
<feature type="compositionally biased region" description="Low complexity" evidence="2">
    <location>
        <begin position="518"/>
        <end position="543"/>
    </location>
</feature>
<feature type="coiled-coil region" evidence="1">
    <location>
        <begin position="122"/>
        <end position="156"/>
    </location>
</feature>
<evidence type="ECO:0000313" key="3">
    <source>
        <dbReference type="EMBL" id="KAL0259970.1"/>
    </source>
</evidence>
<dbReference type="EMBL" id="MSZU01000081">
    <property type="protein sequence ID" value="OMP85972.1"/>
    <property type="molecule type" value="Genomic_DNA"/>
</dbReference>
<feature type="compositionally biased region" description="Polar residues" evidence="2">
    <location>
        <begin position="290"/>
        <end position="300"/>
    </location>
</feature>
<dbReference type="AlphaFoldDB" id="A0A1S8BEL9"/>
<evidence type="ECO:0000313" key="6">
    <source>
        <dbReference type="Proteomes" id="UP001430584"/>
    </source>
</evidence>
<feature type="region of interest" description="Disordered" evidence="2">
    <location>
        <begin position="286"/>
        <end position="318"/>
    </location>
</feature>
<feature type="compositionally biased region" description="Basic and acidic residues" evidence="2">
    <location>
        <begin position="211"/>
        <end position="222"/>
    </location>
</feature>
<keyword evidence="1" id="KW-0175">Coiled coil</keyword>
<feature type="compositionally biased region" description="Low complexity" evidence="2">
    <location>
        <begin position="491"/>
        <end position="506"/>
    </location>
</feature>
<protein>
    <submittedName>
        <fullName evidence="4">Uncharacterized protein</fullName>
    </submittedName>
</protein>
<name>A0A1S8BEL9_9PEZI</name>
<feature type="compositionally biased region" description="Basic and acidic residues" evidence="2">
    <location>
        <begin position="462"/>
        <end position="474"/>
    </location>
</feature>
<dbReference type="Proteomes" id="UP001430584">
    <property type="component" value="Unassembled WGS sequence"/>
</dbReference>
<dbReference type="OrthoDB" id="5430717at2759"/>
<evidence type="ECO:0000256" key="1">
    <source>
        <dbReference type="SAM" id="Coils"/>
    </source>
</evidence>
<keyword evidence="6" id="KW-1185">Reference proteome</keyword>
<gene>
    <name evidence="4" type="ORF">BK809_0002184</name>
    <name evidence="3" type="ORF">SLS55_005713</name>
</gene>
<feature type="region of interest" description="Disordered" evidence="2">
    <location>
        <begin position="1"/>
        <end position="63"/>
    </location>
</feature>
<dbReference type="Proteomes" id="UP000190776">
    <property type="component" value="Unassembled WGS sequence"/>
</dbReference>
<feature type="compositionally biased region" description="Polar residues" evidence="2">
    <location>
        <begin position="14"/>
        <end position="24"/>
    </location>
</feature>